<evidence type="ECO:0000256" key="6">
    <source>
        <dbReference type="RuleBase" id="RU003915"/>
    </source>
</evidence>
<dbReference type="InterPro" id="IPR001179">
    <property type="entry name" value="PPIase_FKBP_dom"/>
</dbReference>
<keyword evidence="7" id="KW-0732">Signal</keyword>
<dbReference type="Gene3D" id="3.10.50.40">
    <property type="match status" value="1"/>
</dbReference>
<evidence type="ECO:0000256" key="1">
    <source>
        <dbReference type="ARBA" id="ARBA00000971"/>
    </source>
</evidence>
<evidence type="ECO:0000256" key="3">
    <source>
        <dbReference type="ARBA" id="ARBA00023110"/>
    </source>
</evidence>
<dbReference type="InterPro" id="IPR046357">
    <property type="entry name" value="PPIase_dom_sf"/>
</dbReference>
<reference evidence="9 10" key="1">
    <citation type="submission" date="2023-09" db="EMBL/GenBank/DDBJ databases">
        <authorList>
            <person name="Rey-Velasco X."/>
        </authorList>
    </citation>
    <scope>NUCLEOTIDE SEQUENCE [LARGE SCALE GENOMIC DNA]</scope>
    <source>
        <strain evidence="9 10">P117</strain>
    </source>
</reference>
<dbReference type="Proteomes" id="UP001253545">
    <property type="component" value="Unassembled WGS sequence"/>
</dbReference>
<dbReference type="PROSITE" id="PS51257">
    <property type="entry name" value="PROKAR_LIPOPROTEIN"/>
    <property type="match status" value="1"/>
</dbReference>
<dbReference type="Pfam" id="PF00254">
    <property type="entry name" value="FKBP_C"/>
    <property type="match status" value="1"/>
</dbReference>
<evidence type="ECO:0000256" key="5">
    <source>
        <dbReference type="PROSITE-ProRule" id="PRU00277"/>
    </source>
</evidence>
<dbReference type="PROSITE" id="PS50059">
    <property type="entry name" value="FKBP_PPIASE"/>
    <property type="match status" value="1"/>
</dbReference>
<dbReference type="EMBL" id="JAVRHX010000002">
    <property type="protein sequence ID" value="MDT0595156.1"/>
    <property type="molecule type" value="Genomic_DNA"/>
</dbReference>
<evidence type="ECO:0000313" key="9">
    <source>
        <dbReference type="EMBL" id="MDT0595156.1"/>
    </source>
</evidence>
<comment type="similarity">
    <text evidence="2 6">Belongs to the FKBP-type PPIase family.</text>
</comment>
<dbReference type="InterPro" id="IPR036944">
    <property type="entry name" value="PPIase_FKBP_N_sf"/>
</dbReference>
<evidence type="ECO:0000259" key="8">
    <source>
        <dbReference type="PROSITE" id="PS50059"/>
    </source>
</evidence>
<gene>
    <name evidence="9" type="ORF">RM552_09900</name>
</gene>
<feature type="chain" id="PRO_5046983224" description="Peptidyl-prolyl cis-trans isomerase" evidence="7">
    <location>
        <begin position="19"/>
        <end position="254"/>
    </location>
</feature>
<comment type="catalytic activity">
    <reaction evidence="1 5 6">
        <text>[protein]-peptidylproline (omega=180) = [protein]-peptidylproline (omega=0)</text>
        <dbReference type="Rhea" id="RHEA:16237"/>
        <dbReference type="Rhea" id="RHEA-COMP:10747"/>
        <dbReference type="Rhea" id="RHEA-COMP:10748"/>
        <dbReference type="ChEBI" id="CHEBI:83833"/>
        <dbReference type="ChEBI" id="CHEBI:83834"/>
        <dbReference type="EC" id="5.2.1.8"/>
    </reaction>
</comment>
<evidence type="ECO:0000256" key="7">
    <source>
        <dbReference type="SAM" id="SignalP"/>
    </source>
</evidence>
<name>A0ABU2ZR89_9ALTE</name>
<proteinExistence type="inferred from homology"/>
<sequence>MKKASLALVIGATLLVSACGSDDKTEKEAQAETPATQSEYATEAQQNSYAMGAAMANFAKDRFEQAEEAGIEVDYTALEAGFTDILAGTSAFSEEEIKNLNIAADQKFRAAQEAKLAAASATSKADGEAFLAANKDKEGVVTTESGLQYMVIQEGNGASPAAADTVSVHYEGTLTDGTVFDSSIERGTPASFPLNRVISGWTEGLQLMQVGAKYRFFIPSELGYGSRAAGKIPAHSALIFDVELLEVTPATPAE</sequence>
<feature type="domain" description="PPIase FKBP-type" evidence="8">
    <location>
        <begin position="163"/>
        <end position="248"/>
    </location>
</feature>
<feature type="signal peptide" evidence="7">
    <location>
        <begin position="1"/>
        <end position="18"/>
    </location>
</feature>
<keyword evidence="3 5" id="KW-0697">Rotamase</keyword>
<evidence type="ECO:0000313" key="10">
    <source>
        <dbReference type="Proteomes" id="UP001253545"/>
    </source>
</evidence>
<keyword evidence="10" id="KW-1185">Reference proteome</keyword>
<protein>
    <recommendedName>
        <fullName evidence="6">Peptidyl-prolyl cis-trans isomerase</fullName>
        <ecNumber evidence="6">5.2.1.8</ecNumber>
    </recommendedName>
</protein>
<dbReference type="PANTHER" id="PTHR43811">
    <property type="entry name" value="FKBP-TYPE PEPTIDYL-PROLYL CIS-TRANS ISOMERASE FKPA"/>
    <property type="match status" value="1"/>
</dbReference>
<dbReference type="InterPro" id="IPR000774">
    <property type="entry name" value="PPIase_FKBP_N"/>
</dbReference>
<organism evidence="9 10">
    <name type="scientific">Glaciecola petra</name>
    <dbReference type="NCBI Taxonomy" id="3075602"/>
    <lineage>
        <taxon>Bacteria</taxon>
        <taxon>Pseudomonadati</taxon>
        <taxon>Pseudomonadota</taxon>
        <taxon>Gammaproteobacteria</taxon>
        <taxon>Alteromonadales</taxon>
        <taxon>Alteromonadaceae</taxon>
        <taxon>Glaciecola</taxon>
    </lineage>
</organism>
<dbReference type="RefSeq" id="WP_311368671.1">
    <property type="nucleotide sequence ID" value="NZ_JAVRHX010000002.1"/>
</dbReference>
<evidence type="ECO:0000256" key="4">
    <source>
        <dbReference type="ARBA" id="ARBA00023235"/>
    </source>
</evidence>
<dbReference type="Pfam" id="PF01346">
    <property type="entry name" value="FKBP_N"/>
    <property type="match status" value="1"/>
</dbReference>
<keyword evidence="4 5" id="KW-0413">Isomerase</keyword>
<accession>A0ABU2ZR89</accession>
<dbReference type="GO" id="GO:0003755">
    <property type="term" value="F:peptidyl-prolyl cis-trans isomerase activity"/>
    <property type="evidence" value="ECO:0007669"/>
    <property type="project" value="UniProtKB-EC"/>
</dbReference>
<dbReference type="Gene3D" id="1.10.287.460">
    <property type="entry name" value="Peptidyl-prolyl cis-trans isomerase, FKBP-type, N-terminal domain"/>
    <property type="match status" value="1"/>
</dbReference>
<dbReference type="PANTHER" id="PTHR43811:SF19">
    <property type="entry name" value="39 KDA FK506-BINDING NUCLEAR PROTEIN"/>
    <property type="match status" value="1"/>
</dbReference>
<dbReference type="EC" id="5.2.1.8" evidence="6"/>
<comment type="caution">
    <text evidence="9">The sequence shown here is derived from an EMBL/GenBank/DDBJ whole genome shotgun (WGS) entry which is preliminary data.</text>
</comment>
<dbReference type="SUPFAM" id="SSF54534">
    <property type="entry name" value="FKBP-like"/>
    <property type="match status" value="1"/>
</dbReference>
<evidence type="ECO:0000256" key="2">
    <source>
        <dbReference type="ARBA" id="ARBA00006577"/>
    </source>
</evidence>